<dbReference type="GO" id="GO:0003677">
    <property type="term" value="F:DNA binding"/>
    <property type="evidence" value="ECO:0007669"/>
    <property type="project" value="UniProtKB-KW"/>
</dbReference>
<dbReference type="GO" id="GO:0008270">
    <property type="term" value="F:zinc ion binding"/>
    <property type="evidence" value="ECO:0007669"/>
    <property type="project" value="InterPro"/>
</dbReference>
<protein>
    <submittedName>
        <fullName evidence="5">Putative transcriptional regulatory protein</fullName>
    </submittedName>
</protein>
<comment type="caution">
    <text evidence="5">The sequence shown here is derived from an EMBL/GenBank/DDBJ whole genome shotgun (WGS) entry which is preliminary data.</text>
</comment>
<evidence type="ECO:0000256" key="1">
    <source>
        <dbReference type="ARBA" id="ARBA00022723"/>
    </source>
</evidence>
<dbReference type="InterPro" id="IPR036864">
    <property type="entry name" value="Zn2-C6_fun-type_DNA-bd_sf"/>
</dbReference>
<gene>
    <name evidence="5" type="ORF">HII31_13175</name>
</gene>
<dbReference type="AlphaFoldDB" id="A0A8H6R6K0"/>
<keyword evidence="6" id="KW-1185">Reference proteome</keyword>
<sequence>MPPQLGDAHVHPVIAGPSKAKVRRNPRACDACNRRSVRCRPALDNPSSCQHCTDYGERCVFNRPVRRRGRPRESVSSTLQTPLPQRTQPSETELKSFGWVPKLAITQRMVTDLTEIFFEVVYPVFPLFHRASLLRSVSRAEHLEDQALYASVIAMCALSSARARDGALVRQSWDPAELESPTSEELFEAAVHAIPSDILANQSLGFMRASLLLAITAIQYGSPTTMSYHLSRYHTYVAVGALHDETNWPGGISTVEIEERRRLFWSAYTLDVFTSVVWGRAITSREASSNVHYPMEIDDESIETRQIACEADMVSWLRGWNYVTDMYRILEYAVSDLQRSRAPTLRTPAVPALQELSTPSQSAVLDRITAMYAELPDIFKTTAPPTLNFRQDLYSFQAANITATVQLVRMIYFSSDDSRLEQKCHIASEVLAAFASMPITYLRAISSPLLYHLAEIGKTLGAAFKSGMSASLYHSVRSVLIDLTAFLAEMEKKLCCPTDASKKLEAQVMRIDSFILEQRQLSGQAQAVSSEVDVARNSVASDSSILTSSVTALEQQSPDFFVPPELLEDWDWAFSFN</sequence>
<dbReference type="Proteomes" id="UP000660729">
    <property type="component" value="Unassembled WGS sequence"/>
</dbReference>
<dbReference type="CDD" id="cd00067">
    <property type="entry name" value="GAL4"/>
    <property type="match status" value="1"/>
</dbReference>
<dbReference type="GO" id="GO:0006351">
    <property type="term" value="P:DNA-templated transcription"/>
    <property type="evidence" value="ECO:0007669"/>
    <property type="project" value="InterPro"/>
</dbReference>
<keyword evidence="2" id="KW-0539">Nucleus</keyword>
<dbReference type="CDD" id="cd12148">
    <property type="entry name" value="fungal_TF_MHR"/>
    <property type="match status" value="1"/>
</dbReference>
<keyword evidence="1" id="KW-0479">Metal-binding</keyword>
<dbReference type="PROSITE" id="PS50048">
    <property type="entry name" value="ZN2_CY6_FUNGAL_2"/>
    <property type="match status" value="1"/>
</dbReference>
<dbReference type="Pfam" id="PF04082">
    <property type="entry name" value="Fungal_trans"/>
    <property type="match status" value="1"/>
</dbReference>
<dbReference type="PANTHER" id="PTHR46910">
    <property type="entry name" value="TRANSCRIPTION FACTOR PDR1"/>
    <property type="match status" value="1"/>
</dbReference>
<feature type="region of interest" description="Disordered" evidence="3">
    <location>
        <begin position="1"/>
        <end position="20"/>
    </location>
</feature>
<organism evidence="5 6">
    <name type="scientific">Pseudocercospora fuligena</name>
    <dbReference type="NCBI Taxonomy" id="685502"/>
    <lineage>
        <taxon>Eukaryota</taxon>
        <taxon>Fungi</taxon>
        <taxon>Dikarya</taxon>
        <taxon>Ascomycota</taxon>
        <taxon>Pezizomycotina</taxon>
        <taxon>Dothideomycetes</taxon>
        <taxon>Dothideomycetidae</taxon>
        <taxon>Mycosphaerellales</taxon>
        <taxon>Mycosphaerellaceae</taxon>
        <taxon>Pseudocercospora</taxon>
    </lineage>
</organism>
<evidence type="ECO:0000256" key="3">
    <source>
        <dbReference type="SAM" id="MobiDB-lite"/>
    </source>
</evidence>
<dbReference type="InterPro" id="IPR050987">
    <property type="entry name" value="AtrR-like"/>
</dbReference>
<feature type="compositionally biased region" description="Polar residues" evidence="3">
    <location>
        <begin position="74"/>
        <end position="91"/>
    </location>
</feature>
<dbReference type="SMART" id="SM00066">
    <property type="entry name" value="GAL4"/>
    <property type="match status" value="1"/>
</dbReference>
<feature type="region of interest" description="Disordered" evidence="3">
    <location>
        <begin position="70"/>
        <end position="91"/>
    </location>
</feature>
<dbReference type="GO" id="GO:0005634">
    <property type="term" value="C:nucleus"/>
    <property type="evidence" value="ECO:0007669"/>
    <property type="project" value="UniProtKB-SubCell"/>
</dbReference>
<reference evidence="5" key="1">
    <citation type="submission" date="2020-04" db="EMBL/GenBank/DDBJ databases">
        <title>Draft genome resource of the tomato pathogen Pseudocercospora fuligena.</title>
        <authorList>
            <person name="Zaccaron A."/>
        </authorList>
    </citation>
    <scope>NUCLEOTIDE SEQUENCE</scope>
    <source>
        <strain evidence="5">PF001</strain>
    </source>
</reference>
<dbReference type="Gene3D" id="4.10.240.10">
    <property type="entry name" value="Zn(2)-C6 fungal-type DNA-binding domain"/>
    <property type="match status" value="1"/>
</dbReference>
<name>A0A8H6R6K0_9PEZI</name>
<accession>A0A8H6R6K0</accession>
<dbReference type="EMBL" id="JABCIY010000320">
    <property type="protein sequence ID" value="KAF7185478.1"/>
    <property type="molecule type" value="Genomic_DNA"/>
</dbReference>
<dbReference type="PANTHER" id="PTHR46910:SF18">
    <property type="entry name" value="ZN(II)2CYS6 TRANSCRIPTION FACTOR (EUROFUNG)"/>
    <property type="match status" value="1"/>
</dbReference>
<evidence type="ECO:0000259" key="4">
    <source>
        <dbReference type="PROSITE" id="PS50048"/>
    </source>
</evidence>
<dbReference type="InterPro" id="IPR001138">
    <property type="entry name" value="Zn2Cys6_DnaBD"/>
</dbReference>
<dbReference type="SUPFAM" id="SSF57701">
    <property type="entry name" value="Zn2/Cys6 DNA-binding domain"/>
    <property type="match status" value="1"/>
</dbReference>
<evidence type="ECO:0000313" key="6">
    <source>
        <dbReference type="Proteomes" id="UP000660729"/>
    </source>
</evidence>
<dbReference type="InterPro" id="IPR007219">
    <property type="entry name" value="XnlR_reg_dom"/>
</dbReference>
<dbReference type="GO" id="GO:0000981">
    <property type="term" value="F:DNA-binding transcription factor activity, RNA polymerase II-specific"/>
    <property type="evidence" value="ECO:0007669"/>
    <property type="project" value="InterPro"/>
</dbReference>
<evidence type="ECO:0000313" key="5">
    <source>
        <dbReference type="EMBL" id="KAF7185478.1"/>
    </source>
</evidence>
<evidence type="ECO:0000256" key="2">
    <source>
        <dbReference type="ARBA" id="ARBA00023242"/>
    </source>
</evidence>
<dbReference type="OrthoDB" id="2123952at2759"/>
<proteinExistence type="predicted"/>
<feature type="domain" description="Zn(2)-C6 fungal-type" evidence="4">
    <location>
        <begin position="28"/>
        <end position="61"/>
    </location>
</feature>